<dbReference type="PANTHER" id="PTHR33070">
    <property type="entry name" value="OS06G0725500 PROTEIN"/>
    <property type="match status" value="1"/>
</dbReference>
<proteinExistence type="predicted"/>
<accession>A0A2K2D095</accession>
<reference evidence="3" key="3">
    <citation type="submission" date="2018-08" db="UniProtKB">
        <authorList>
            <consortium name="EnsemblPlants"/>
        </authorList>
    </citation>
    <scope>IDENTIFICATION</scope>
    <source>
        <strain evidence="3">cv. Bd21</strain>
    </source>
</reference>
<evidence type="ECO:0000313" key="3">
    <source>
        <dbReference type="EnsemblPlants" id="PNT67696"/>
    </source>
</evidence>
<reference evidence="2 3" key="1">
    <citation type="journal article" date="2010" name="Nature">
        <title>Genome sequencing and analysis of the model grass Brachypodium distachyon.</title>
        <authorList>
            <consortium name="International Brachypodium Initiative"/>
        </authorList>
    </citation>
    <scope>NUCLEOTIDE SEQUENCE [LARGE SCALE GENOMIC DNA]</scope>
    <source>
        <strain evidence="2 3">Bd21</strain>
    </source>
</reference>
<name>A0A2K2D095_BRADI</name>
<dbReference type="EnsemblPlants" id="PNT67696">
    <property type="protein sequence ID" value="PNT67696"/>
    <property type="gene ID" value="BRADI_3g30701v3"/>
</dbReference>
<dbReference type="OrthoDB" id="695739at2759"/>
<dbReference type="EMBL" id="CM000882">
    <property type="protein sequence ID" value="PNT67696.1"/>
    <property type="molecule type" value="Genomic_DNA"/>
</dbReference>
<feature type="coiled-coil region" evidence="1">
    <location>
        <begin position="121"/>
        <end position="148"/>
    </location>
</feature>
<evidence type="ECO:0000313" key="2">
    <source>
        <dbReference type="EMBL" id="PNT67696.1"/>
    </source>
</evidence>
<sequence length="262" mass="28457">MHLTMSSAEKRAGRFRLPRSTLSSRAHLDINVRKLWAWPASGDDDGLTRAESVLATLGGLLAEPRAAAALRAHGDDRILDVFLELADVCGSFGRALLALKQSITELRAVVQRRHGDATATVATALRARRRAEKEIRRLAAAIRRVSRDATVLSDGDSKERCPRRDMTGIVADVAAATAAAPEAIFRRCAAMSPDVSAVAQSVPWLARLRVPPPPATNKVVSEMAAALESLEERIGEIKRGSEKVFRSLLRTRVSLLNIHSSF</sequence>
<evidence type="ECO:0000256" key="1">
    <source>
        <dbReference type="SAM" id="Coils"/>
    </source>
</evidence>
<keyword evidence="4" id="KW-1185">Reference proteome</keyword>
<organism evidence="2">
    <name type="scientific">Brachypodium distachyon</name>
    <name type="common">Purple false brome</name>
    <name type="synonym">Trachynia distachya</name>
    <dbReference type="NCBI Taxonomy" id="15368"/>
    <lineage>
        <taxon>Eukaryota</taxon>
        <taxon>Viridiplantae</taxon>
        <taxon>Streptophyta</taxon>
        <taxon>Embryophyta</taxon>
        <taxon>Tracheophyta</taxon>
        <taxon>Spermatophyta</taxon>
        <taxon>Magnoliopsida</taxon>
        <taxon>Liliopsida</taxon>
        <taxon>Poales</taxon>
        <taxon>Poaceae</taxon>
        <taxon>BOP clade</taxon>
        <taxon>Pooideae</taxon>
        <taxon>Stipodae</taxon>
        <taxon>Brachypodieae</taxon>
        <taxon>Brachypodium</taxon>
    </lineage>
</organism>
<dbReference type="AlphaFoldDB" id="A0A2K2D095"/>
<dbReference type="Proteomes" id="UP000008810">
    <property type="component" value="Chromosome 3"/>
</dbReference>
<evidence type="ECO:0000313" key="4">
    <source>
        <dbReference type="Proteomes" id="UP000008810"/>
    </source>
</evidence>
<gene>
    <name evidence="2" type="ORF">BRADI_3g30701v3</name>
</gene>
<keyword evidence="1" id="KW-0175">Coiled coil</keyword>
<dbReference type="Gramene" id="PNT67696">
    <property type="protein sequence ID" value="PNT67696"/>
    <property type="gene ID" value="BRADI_3g30701v3"/>
</dbReference>
<dbReference type="InParanoid" id="A0A2K2D095"/>
<dbReference type="STRING" id="15368.A0A2K2D095"/>
<dbReference type="GO" id="GO:0048367">
    <property type="term" value="P:shoot system development"/>
    <property type="evidence" value="ECO:0007669"/>
    <property type="project" value="InterPro"/>
</dbReference>
<dbReference type="PANTHER" id="PTHR33070:SF5">
    <property type="entry name" value="OS10G0510100 PROTEIN"/>
    <property type="match status" value="1"/>
</dbReference>
<reference evidence="2" key="2">
    <citation type="submission" date="2017-06" db="EMBL/GenBank/DDBJ databases">
        <title>WGS assembly of Brachypodium distachyon.</title>
        <authorList>
            <consortium name="The International Brachypodium Initiative"/>
            <person name="Lucas S."/>
            <person name="Harmon-Smith M."/>
            <person name="Lail K."/>
            <person name="Tice H."/>
            <person name="Grimwood J."/>
            <person name="Bruce D."/>
            <person name="Barry K."/>
            <person name="Shu S."/>
            <person name="Lindquist E."/>
            <person name="Wang M."/>
            <person name="Pitluck S."/>
            <person name="Vogel J.P."/>
            <person name="Garvin D.F."/>
            <person name="Mockler T.C."/>
            <person name="Schmutz J."/>
            <person name="Rokhsar D."/>
            <person name="Bevan M.W."/>
        </authorList>
    </citation>
    <scope>NUCLEOTIDE SEQUENCE</scope>
    <source>
        <strain evidence="2">Bd21</strain>
    </source>
</reference>
<dbReference type="Pfam" id="PF03087">
    <property type="entry name" value="BPS1"/>
    <property type="match status" value="2"/>
</dbReference>
<dbReference type="InterPro" id="IPR004320">
    <property type="entry name" value="BPS1_pln"/>
</dbReference>
<protein>
    <submittedName>
        <fullName evidence="2 3">Uncharacterized protein</fullName>
    </submittedName>
</protein>
<dbReference type="GO" id="GO:0048364">
    <property type="term" value="P:root development"/>
    <property type="evidence" value="ECO:0007669"/>
    <property type="project" value="InterPro"/>
</dbReference>